<comment type="caution">
    <text evidence="1">The sequence shown here is derived from an EMBL/GenBank/DDBJ whole genome shotgun (WGS) entry which is preliminary data.</text>
</comment>
<feature type="non-terminal residue" evidence="1">
    <location>
        <position position="1"/>
    </location>
</feature>
<keyword evidence="2" id="KW-1185">Reference proteome</keyword>
<evidence type="ECO:0000313" key="2">
    <source>
        <dbReference type="Proteomes" id="UP000252519"/>
    </source>
</evidence>
<dbReference type="EMBL" id="JOJR01012898">
    <property type="protein sequence ID" value="RCN25282.1"/>
    <property type="molecule type" value="Genomic_DNA"/>
</dbReference>
<proteinExistence type="predicted"/>
<dbReference type="AlphaFoldDB" id="A0A368EZM0"/>
<protein>
    <submittedName>
        <fullName evidence="1">Uncharacterized protein</fullName>
    </submittedName>
</protein>
<organism evidence="1 2">
    <name type="scientific">Ancylostoma caninum</name>
    <name type="common">Dog hookworm</name>
    <dbReference type="NCBI Taxonomy" id="29170"/>
    <lineage>
        <taxon>Eukaryota</taxon>
        <taxon>Metazoa</taxon>
        <taxon>Ecdysozoa</taxon>
        <taxon>Nematoda</taxon>
        <taxon>Chromadorea</taxon>
        <taxon>Rhabditida</taxon>
        <taxon>Rhabditina</taxon>
        <taxon>Rhabditomorpha</taxon>
        <taxon>Strongyloidea</taxon>
        <taxon>Ancylostomatidae</taxon>
        <taxon>Ancylostomatinae</taxon>
        <taxon>Ancylostoma</taxon>
    </lineage>
</organism>
<evidence type="ECO:0000313" key="1">
    <source>
        <dbReference type="EMBL" id="RCN25282.1"/>
    </source>
</evidence>
<accession>A0A368EZM0</accession>
<gene>
    <name evidence="1" type="ORF">ANCCAN_29007</name>
</gene>
<dbReference type="Proteomes" id="UP000252519">
    <property type="component" value="Unassembled WGS sequence"/>
</dbReference>
<reference evidence="1 2" key="1">
    <citation type="submission" date="2014-10" db="EMBL/GenBank/DDBJ databases">
        <title>Draft genome of the hookworm Ancylostoma caninum.</title>
        <authorList>
            <person name="Mitreva M."/>
        </authorList>
    </citation>
    <scope>NUCLEOTIDE SEQUENCE [LARGE SCALE GENOMIC DNA]</scope>
    <source>
        <strain evidence="1 2">Baltimore</strain>
    </source>
</reference>
<sequence>LNLRIQISQFQVYDCELEKKASDEQRNPGSVGRYNRLFEFSGEHTGRALQGLQTILSKVDKKKVLEALHAVLHNCSSQVPKIVGPESNSFWMFGKTVPG</sequence>
<name>A0A368EZM0_ANCCA</name>